<organism evidence="1 2">
    <name type="scientific">Spiromyces aspiralis</name>
    <dbReference type="NCBI Taxonomy" id="68401"/>
    <lineage>
        <taxon>Eukaryota</taxon>
        <taxon>Fungi</taxon>
        <taxon>Fungi incertae sedis</taxon>
        <taxon>Zoopagomycota</taxon>
        <taxon>Kickxellomycotina</taxon>
        <taxon>Kickxellomycetes</taxon>
        <taxon>Kickxellales</taxon>
        <taxon>Kickxellaceae</taxon>
        <taxon>Spiromyces</taxon>
    </lineage>
</organism>
<name>A0ACC1HA79_9FUNG</name>
<feature type="non-terminal residue" evidence="1">
    <location>
        <position position="1"/>
    </location>
</feature>
<sequence>DALSTSTQFTLALLKPDLYSDPQAVESVLRAIAEAGNEDPIQIIARKRLLWRKSDAQQFYGEHEGKIFYQRLVGYMT</sequence>
<evidence type="ECO:0000313" key="1">
    <source>
        <dbReference type="EMBL" id="KAJ1672885.1"/>
    </source>
</evidence>
<protein>
    <submittedName>
        <fullName evidence="1">Uncharacterized protein</fullName>
    </submittedName>
</protein>
<accession>A0ACC1HA79</accession>
<dbReference type="EMBL" id="JAMZIH010007684">
    <property type="protein sequence ID" value="KAJ1672885.1"/>
    <property type="molecule type" value="Genomic_DNA"/>
</dbReference>
<gene>
    <name evidence="1" type="ORF">EV182_006297</name>
</gene>
<keyword evidence="2" id="KW-1185">Reference proteome</keyword>
<dbReference type="Proteomes" id="UP001145114">
    <property type="component" value="Unassembled WGS sequence"/>
</dbReference>
<feature type="non-terminal residue" evidence="1">
    <location>
        <position position="77"/>
    </location>
</feature>
<proteinExistence type="predicted"/>
<reference evidence="1" key="1">
    <citation type="submission" date="2022-06" db="EMBL/GenBank/DDBJ databases">
        <title>Phylogenomic reconstructions and comparative analyses of Kickxellomycotina fungi.</title>
        <authorList>
            <person name="Reynolds N.K."/>
            <person name="Stajich J.E."/>
            <person name="Barry K."/>
            <person name="Grigoriev I.V."/>
            <person name="Crous P."/>
            <person name="Smith M.E."/>
        </authorList>
    </citation>
    <scope>NUCLEOTIDE SEQUENCE</scope>
    <source>
        <strain evidence="1">RSA 2271</strain>
    </source>
</reference>
<comment type="caution">
    <text evidence="1">The sequence shown here is derived from an EMBL/GenBank/DDBJ whole genome shotgun (WGS) entry which is preliminary data.</text>
</comment>
<evidence type="ECO:0000313" key="2">
    <source>
        <dbReference type="Proteomes" id="UP001145114"/>
    </source>
</evidence>